<evidence type="ECO:0000313" key="13">
    <source>
        <dbReference type="Proteomes" id="UP001562354"/>
    </source>
</evidence>
<comment type="similarity">
    <text evidence="3 11">Belongs to the COPE family.</text>
</comment>
<organism evidence="12 13">
    <name type="scientific">Neodothiora populina</name>
    <dbReference type="NCBI Taxonomy" id="2781224"/>
    <lineage>
        <taxon>Eukaryota</taxon>
        <taxon>Fungi</taxon>
        <taxon>Dikarya</taxon>
        <taxon>Ascomycota</taxon>
        <taxon>Pezizomycotina</taxon>
        <taxon>Dothideomycetes</taxon>
        <taxon>Dothideomycetidae</taxon>
        <taxon>Dothideales</taxon>
        <taxon>Dothioraceae</taxon>
        <taxon>Neodothiora</taxon>
    </lineage>
</organism>
<keyword evidence="13" id="KW-1185">Reference proteome</keyword>
<comment type="caution">
    <text evidence="12">The sequence shown here is derived from an EMBL/GenBank/DDBJ whole genome shotgun (WGS) entry which is preliminary data.</text>
</comment>
<keyword evidence="4 11" id="KW-0813">Transport</keyword>
<sequence>MDPYSAEGELVNIHTAFHQSQYQEVIDFDTSSFSADNDLAVRILQLRAQLALQQYSEVLSSVSASEAKSTPDLAAVRALAEYLSPEEDSSAALSAAETLSESHSDNLSVQLLCGTLLAAASEPEKALALLAHHDGSLDAVALIIQIHLSQNRPDLAAKEARGARSFAQDALLVNLAESWIGMREGGEQKYQQAFYVFEELAQSPSQTSVASLVSQAVSELHLGRYPEAEVALQTALEKEPKNQDALANALVLYSILGDEAKCEEIRTKLDPETEVSRGLVEKKQAFELARGKYMPKFEV</sequence>
<evidence type="ECO:0000313" key="12">
    <source>
        <dbReference type="EMBL" id="KAL1297402.1"/>
    </source>
</evidence>
<dbReference type="Proteomes" id="UP001562354">
    <property type="component" value="Unassembled WGS sequence"/>
</dbReference>
<keyword evidence="7 11" id="KW-0653">Protein transport</keyword>
<evidence type="ECO:0000256" key="5">
    <source>
        <dbReference type="ARBA" id="ARBA00022490"/>
    </source>
</evidence>
<keyword evidence="6 11" id="KW-0931">ER-Golgi transport</keyword>
<dbReference type="InterPro" id="IPR011990">
    <property type="entry name" value="TPR-like_helical_dom_sf"/>
</dbReference>
<keyword evidence="9 11" id="KW-0472">Membrane</keyword>
<reference evidence="12 13" key="1">
    <citation type="submission" date="2024-07" db="EMBL/GenBank/DDBJ databases">
        <title>Draft sequence of the Neodothiora populina.</title>
        <authorList>
            <person name="Drown D.D."/>
            <person name="Schuette U.S."/>
            <person name="Buechlein A.B."/>
            <person name="Rusch D.R."/>
            <person name="Winton L.W."/>
            <person name="Adams G.A."/>
        </authorList>
    </citation>
    <scope>NUCLEOTIDE SEQUENCE [LARGE SCALE GENOMIC DNA]</scope>
    <source>
        <strain evidence="12 13">CPC 39397</strain>
    </source>
</reference>
<dbReference type="GeneID" id="95978637"/>
<protein>
    <recommendedName>
        <fullName evidence="11">Coatomer subunit epsilon</fullName>
    </recommendedName>
</protein>
<dbReference type="Gene3D" id="1.25.40.10">
    <property type="entry name" value="Tetratricopeptide repeat domain"/>
    <property type="match status" value="1"/>
</dbReference>
<evidence type="ECO:0000256" key="11">
    <source>
        <dbReference type="PIRNR" id="PIRNR016478"/>
    </source>
</evidence>
<gene>
    <name evidence="12" type="ORF">AAFC00_004937</name>
</gene>
<dbReference type="PANTHER" id="PTHR10805">
    <property type="entry name" value="COATOMER SUBUNIT EPSILON"/>
    <property type="match status" value="1"/>
</dbReference>
<evidence type="ECO:0000256" key="7">
    <source>
        <dbReference type="ARBA" id="ARBA00022927"/>
    </source>
</evidence>
<dbReference type="InterPro" id="IPR006822">
    <property type="entry name" value="Coatomer_esu"/>
</dbReference>
<evidence type="ECO:0000256" key="6">
    <source>
        <dbReference type="ARBA" id="ARBA00022892"/>
    </source>
</evidence>
<evidence type="ECO:0000256" key="4">
    <source>
        <dbReference type="ARBA" id="ARBA00022448"/>
    </source>
</evidence>
<keyword evidence="5 11" id="KW-0963">Cytoplasm</keyword>
<name>A0ABR3P3P1_9PEZI</name>
<evidence type="ECO:0000256" key="2">
    <source>
        <dbReference type="ARBA" id="ARBA00004347"/>
    </source>
</evidence>
<evidence type="ECO:0000256" key="10">
    <source>
        <dbReference type="ARBA" id="ARBA00023329"/>
    </source>
</evidence>
<accession>A0ABR3P3P1</accession>
<dbReference type="RefSeq" id="XP_069197084.1">
    <property type="nucleotide sequence ID" value="XM_069344652.1"/>
</dbReference>
<evidence type="ECO:0000256" key="8">
    <source>
        <dbReference type="ARBA" id="ARBA00023034"/>
    </source>
</evidence>
<evidence type="ECO:0000256" key="1">
    <source>
        <dbReference type="ARBA" id="ARBA00004255"/>
    </source>
</evidence>
<evidence type="ECO:0000256" key="9">
    <source>
        <dbReference type="ARBA" id="ARBA00023136"/>
    </source>
</evidence>
<evidence type="ECO:0000256" key="3">
    <source>
        <dbReference type="ARBA" id="ARBA00008827"/>
    </source>
</evidence>
<keyword evidence="8 11" id="KW-0333">Golgi apparatus</keyword>
<proteinExistence type="inferred from homology"/>
<dbReference type="PANTHER" id="PTHR10805:SF0">
    <property type="entry name" value="COATOMER SUBUNIT EPSILON"/>
    <property type="match status" value="1"/>
</dbReference>
<dbReference type="Pfam" id="PF04733">
    <property type="entry name" value="Coatomer_E"/>
    <property type="match status" value="1"/>
</dbReference>
<dbReference type="PIRSF" id="PIRSF016478">
    <property type="entry name" value="Coatomer_esu"/>
    <property type="match status" value="1"/>
</dbReference>
<comment type="subcellular location">
    <subcellularLocation>
        <location evidence="2">Cytoplasmic vesicle</location>
        <location evidence="2">COPI-coated vesicle membrane</location>
        <topology evidence="2">Peripheral membrane protein</topology>
        <orientation evidence="2">Cytoplasmic side</orientation>
    </subcellularLocation>
    <subcellularLocation>
        <location evidence="1">Golgi apparatus membrane</location>
        <topology evidence="1">Peripheral membrane protein</topology>
        <orientation evidence="1">Cytoplasmic side</orientation>
    </subcellularLocation>
</comment>
<comment type="function">
    <text evidence="11">The coatomer is a cytosolic protein complex that binds to dilysine motifs and reversibly associates with Golgi non-clathrin-coated vesicles, which further mediate biosynthetic protein transport from the ER, via the Golgi up to the trans Golgi network. The coatomer complex is required for budding from Golgi membranes, and is essential for the retrograde Golgi-to-ER transport of dilysine-tagged proteins.</text>
</comment>
<dbReference type="SUPFAM" id="SSF48452">
    <property type="entry name" value="TPR-like"/>
    <property type="match status" value="1"/>
</dbReference>
<dbReference type="EMBL" id="JBFMKM010000016">
    <property type="protein sequence ID" value="KAL1297402.1"/>
    <property type="molecule type" value="Genomic_DNA"/>
</dbReference>
<keyword evidence="10 11" id="KW-0968">Cytoplasmic vesicle</keyword>